<reference evidence="2 3" key="1">
    <citation type="submission" date="2020-06" db="EMBL/GenBank/DDBJ databases">
        <title>Genome sequence of 2 isolates from Red Sea Mangroves.</title>
        <authorList>
            <person name="Sefrji F."/>
            <person name="Michoud G."/>
            <person name="Merlino G."/>
            <person name="Daffonchio D."/>
        </authorList>
    </citation>
    <scope>NUCLEOTIDE SEQUENCE [LARGE SCALE GENOMIC DNA]</scope>
    <source>
        <strain evidence="2 3">R1DC25</strain>
    </source>
</reference>
<sequence length="187" mass="19247">MSATSTPTTPQPRPPFFDGGGVDAPPPPPERPPDPPVPPPVDAVLPGGFEPAEVRDFDWLPLSGFVRPCEPVEGFAVLPLSSFDPVPAVPVRVAVDFEVSAFEVSAFKVSELAAAAFVSFDPAAPEALAVAVGGTAVALPCPLSVEVSAAVFPAVPDVSPGAAFTSSALRSITGRLRSGRRLPVPFR</sequence>
<name>A0A7S8C2L3_9HYPH</name>
<protein>
    <submittedName>
        <fullName evidence="2">Uncharacterized protein</fullName>
    </submittedName>
</protein>
<evidence type="ECO:0000313" key="3">
    <source>
        <dbReference type="Proteomes" id="UP000593594"/>
    </source>
</evidence>
<accession>A0A7S8C2L3</accession>
<dbReference type="KEGG" id="kmn:HW532_05720"/>
<dbReference type="RefSeq" id="WP_213163475.1">
    <property type="nucleotide sequence ID" value="NZ_CP058214.1"/>
</dbReference>
<dbReference type="Proteomes" id="UP000593594">
    <property type="component" value="Chromosome"/>
</dbReference>
<evidence type="ECO:0000256" key="1">
    <source>
        <dbReference type="SAM" id="MobiDB-lite"/>
    </source>
</evidence>
<keyword evidence="3" id="KW-1185">Reference proteome</keyword>
<evidence type="ECO:0000313" key="2">
    <source>
        <dbReference type="EMBL" id="QPC42244.1"/>
    </source>
</evidence>
<gene>
    <name evidence="2" type="ORF">HW532_05720</name>
</gene>
<dbReference type="AlphaFoldDB" id="A0A7S8C2L3"/>
<feature type="region of interest" description="Disordered" evidence="1">
    <location>
        <begin position="1"/>
        <end position="43"/>
    </location>
</feature>
<organism evidence="2 3">
    <name type="scientific">Kaustia mangrovi</name>
    <dbReference type="NCBI Taxonomy" id="2593653"/>
    <lineage>
        <taxon>Bacteria</taxon>
        <taxon>Pseudomonadati</taxon>
        <taxon>Pseudomonadota</taxon>
        <taxon>Alphaproteobacteria</taxon>
        <taxon>Hyphomicrobiales</taxon>
        <taxon>Parvibaculaceae</taxon>
        <taxon>Kaustia</taxon>
    </lineage>
</organism>
<feature type="compositionally biased region" description="Pro residues" evidence="1">
    <location>
        <begin position="24"/>
        <end position="41"/>
    </location>
</feature>
<dbReference type="EMBL" id="CP058214">
    <property type="protein sequence ID" value="QPC42244.1"/>
    <property type="molecule type" value="Genomic_DNA"/>
</dbReference>
<proteinExistence type="predicted"/>